<comment type="caution">
    <text evidence="1">The sequence shown here is derived from an EMBL/GenBank/DDBJ whole genome shotgun (WGS) entry which is preliminary data.</text>
</comment>
<keyword evidence="2" id="KW-1185">Reference proteome</keyword>
<dbReference type="Proteomes" id="UP000730482">
    <property type="component" value="Unassembled WGS sequence"/>
</dbReference>
<name>A0ABS5KN94_9ACTN</name>
<sequence length="282" mass="30161">MAMICLVSAKNSPGVTTTAVALAESWPRPVLLAECDPRYGDIVAGYQQGGGDVAKGLLGLAAIHQHADIRQEVFRYVQPLSPNSTARFLAGVQVPAQAAAVSVLWEPLSRVLPALVVKRRPVDVIVDCGPLHAAHAPLPLIQHADLVLMLTGDHLEQIRAAHDAVGSITGQLAAARPHADPRWCLAGVVIPPGARRHNPREAIEQALEIDVIAEVRHDIKVGAELLGRRNLPSGYSRSGYMRDIRELQAAIDRQLNRPAPPARTVTSSRRLTVVPGEAAHAG</sequence>
<dbReference type="SUPFAM" id="SSF52540">
    <property type="entry name" value="P-loop containing nucleoside triphosphate hydrolases"/>
    <property type="match status" value="1"/>
</dbReference>
<reference evidence="1 2" key="1">
    <citation type="submission" date="2020-02" db="EMBL/GenBank/DDBJ databases">
        <title>Acidophilic actinobacteria isolated from forest soil.</title>
        <authorList>
            <person name="Golinska P."/>
        </authorList>
    </citation>
    <scope>NUCLEOTIDE SEQUENCE [LARGE SCALE GENOMIC DNA]</scope>
    <source>
        <strain evidence="1 2">NL8</strain>
    </source>
</reference>
<evidence type="ECO:0000313" key="1">
    <source>
        <dbReference type="EMBL" id="MBS2547530.1"/>
    </source>
</evidence>
<organism evidence="1 2">
    <name type="scientific">Catenulispora pinistramenti</name>
    <dbReference type="NCBI Taxonomy" id="2705254"/>
    <lineage>
        <taxon>Bacteria</taxon>
        <taxon>Bacillati</taxon>
        <taxon>Actinomycetota</taxon>
        <taxon>Actinomycetes</taxon>
        <taxon>Catenulisporales</taxon>
        <taxon>Catenulisporaceae</taxon>
        <taxon>Catenulispora</taxon>
    </lineage>
</organism>
<dbReference type="EMBL" id="JAAFYZ010000030">
    <property type="protein sequence ID" value="MBS2547530.1"/>
    <property type="molecule type" value="Genomic_DNA"/>
</dbReference>
<dbReference type="RefSeq" id="WP_212009117.1">
    <property type="nucleotide sequence ID" value="NZ_JAAFYZ010000030.1"/>
</dbReference>
<protein>
    <submittedName>
        <fullName evidence="1">Uncharacterized protein</fullName>
    </submittedName>
</protein>
<dbReference type="Gene3D" id="3.40.50.300">
    <property type="entry name" value="P-loop containing nucleotide triphosphate hydrolases"/>
    <property type="match status" value="1"/>
</dbReference>
<gene>
    <name evidence="1" type="ORF">KGQ19_11675</name>
</gene>
<accession>A0ABS5KN94</accession>
<dbReference type="InterPro" id="IPR027417">
    <property type="entry name" value="P-loop_NTPase"/>
</dbReference>
<evidence type="ECO:0000313" key="2">
    <source>
        <dbReference type="Proteomes" id="UP000730482"/>
    </source>
</evidence>
<proteinExistence type="predicted"/>